<keyword evidence="1" id="KW-0479">Metal-binding</keyword>
<reference evidence="8 9" key="1">
    <citation type="submission" date="2024-11" db="EMBL/GenBank/DDBJ databases">
        <title>Chromosome-level genome assembly of the freshwater bivalve Anodonta woodiana.</title>
        <authorList>
            <person name="Chen X."/>
        </authorList>
    </citation>
    <scope>NUCLEOTIDE SEQUENCE [LARGE SCALE GENOMIC DNA]</scope>
    <source>
        <strain evidence="8">MN2024</strain>
        <tissue evidence="8">Gills</tissue>
    </source>
</reference>
<sequence length="658" mass="74979">MSTVNEDSIASDEVPFSQKENADEELICPLCMNLFRSPRQLPCSHSFCEGCLQSHISKTVSLSKGNIACPVCESEVHLQGENSYERSASLFPVSTFILYMLFKGKRDGDRTCDACHLENLSSRAEWYCFDCNEAMCTACSKFHRKQKILKDHNAVDIDEFIINPEGVTKFGAEFRCDVHVKRTRRRTYFFNNKNDDMIQIIQELKTCEDDLVKLLASNLTNSSNLPSKEKRIIDQVRDLRKQLNDAFDELERDLQQRTQKICRIELSKIQETEKRCQSLKAAIKNTYLVSEAVDKYGSHELKDALAKQIKHHTSGLNRKICQTTFQNEALTFHLDINPILNLILAIPTRDIVGLKVRRNECEVIDADEQWLQKYYEPRMVDSLTTEVSNNAVYMSQSSIIFTNRNRWLNLDLSTKRTTVRFMPEGCSDASSVCIIGDKEVAVSFPTLKTVYLFSVYDGNLSVKYHFNTRQMCSSITAVNQEEIIVSGQCDDGQSFYWSLVTLQGKETSYHEFDGHGESHTHVALTSRKTLLYLCIRGGNSLYCFGLDGALYYRKRLEGLVSAAGVALDKDNNVYVVGKISGNIIQVSQDGKSLKVFLEGLTGYPSGLFFNPSGDQFIFFNNCHLIYNSMSSSILRRYSEMLLMKKRTKTAHLYQIELI</sequence>
<dbReference type="SUPFAM" id="SSF57850">
    <property type="entry name" value="RING/U-box"/>
    <property type="match status" value="1"/>
</dbReference>
<dbReference type="InterPro" id="IPR013083">
    <property type="entry name" value="Znf_RING/FYVE/PHD"/>
</dbReference>
<accession>A0ABD3XTI2</accession>
<evidence type="ECO:0000256" key="1">
    <source>
        <dbReference type="ARBA" id="ARBA00022723"/>
    </source>
</evidence>
<dbReference type="InterPro" id="IPR018957">
    <property type="entry name" value="Znf_C3HC4_RING-type"/>
</dbReference>
<feature type="domain" description="RING-type" evidence="6">
    <location>
        <begin position="28"/>
        <end position="73"/>
    </location>
</feature>
<keyword evidence="3" id="KW-0862">Zinc</keyword>
<dbReference type="Gene3D" id="2.120.10.30">
    <property type="entry name" value="TolB, C-terminal domain"/>
    <property type="match status" value="1"/>
</dbReference>
<dbReference type="PROSITE" id="PS00518">
    <property type="entry name" value="ZF_RING_1"/>
    <property type="match status" value="1"/>
</dbReference>
<evidence type="ECO:0000256" key="3">
    <source>
        <dbReference type="ARBA" id="ARBA00022833"/>
    </source>
</evidence>
<dbReference type="PANTHER" id="PTHR25462:SF296">
    <property type="entry name" value="MEIOTIC P26, ISOFORM F"/>
    <property type="match status" value="1"/>
</dbReference>
<evidence type="ECO:0000256" key="4">
    <source>
        <dbReference type="PROSITE-ProRule" id="PRU00024"/>
    </source>
</evidence>
<dbReference type="Proteomes" id="UP001634394">
    <property type="component" value="Unassembled WGS sequence"/>
</dbReference>
<evidence type="ECO:0000313" key="9">
    <source>
        <dbReference type="Proteomes" id="UP001634394"/>
    </source>
</evidence>
<name>A0ABD3XTI2_SINWO</name>
<keyword evidence="2 4" id="KW-0863">Zinc-finger</keyword>
<keyword evidence="9" id="KW-1185">Reference proteome</keyword>
<dbReference type="CDD" id="cd19757">
    <property type="entry name" value="Bbox1"/>
    <property type="match status" value="1"/>
</dbReference>
<dbReference type="InterPro" id="IPR011042">
    <property type="entry name" value="6-blade_b-propeller_TolB-like"/>
</dbReference>
<keyword evidence="5" id="KW-0175">Coiled coil</keyword>
<comment type="caution">
    <text evidence="8">The sequence shown here is derived from an EMBL/GenBank/DDBJ whole genome shotgun (WGS) entry which is preliminary data.</text>
</comment>
<protein>
    <submittedName>
        <fullName evidence="8">Uncharacterized protein</fullName>
    </submittedName>
</protein>
<dbReference type="Gene3D" id="3.30.40.10">
    <property type="entry name" value="Zinc/RING finger domain, C3HC4 (zinc finger)"/>
    <property type="match status" value="1"/>
</dbReference>
<dbReference type="EMBL" id="JBJQND010000001">
    <property type="protein sequence ID" value="KAL3888310.1"/>
    <property type="molecule type" value="Genomic_DNA"/>
</dbReference>
<dbReference type="SUPFAM" id="SSF101898">
    <property type="entry name" value="NHL repeat"/>
    <property type="match status" value="1"/>
</dbReference>
<dbReference type="InterPro" id="IPR047153">
    <property type="entry name" value="TRIM45/56/19-like"/>
</dbReference>
<evidence type="ECO:0000259" key="6">
    <source>
        <dbReference type="PROSITE" id="PS50089"/>
    </source>
</evidence>
<dbReference type="Gene3D" id="3.30.160.60">
    <property type="entry name" value="Classic Zinc Finger"/>
    <property type="match status" value="1"/>
</dbReference>
<dbReference type="Pfam" id="PF00097">
    <property type="entry name" value="zf-C3HC4"/>
    <property type="match status" value="1"/>
</dbReference>
<dbReference type="PANTHER" id="PTHR25462">
    <property type="entry name" value="BONUS, ISOFORM C-RELATED"/>
    <property type="match status" value="1"/>
</dbReference>
<dbReference type="InterPro" id="IPR017907">
    <property type="entry name" value="Znf_RING_CS"/>
</dbReference>
<dbReference type="SMART" id="SM00184">
    <property type="entry name" value="RING"/>
    <property type="match status" value="1"/>
</dbReference>
<dbReference type="PROSITE" id="PS50089">
    <property type="entry name" value="ZF_RING_2"/>
    <property type="match status" value="1"/>
</dbReference>
<evidence type="ECO:0000313" key="8">
    <source>
        <dbReference type="EMBL" id="KAL3888310.1"/>
    </source>
</evidence>
<gene>
    <name evidence="8" type="ORF">ACJMK2_000681</name>
</gene>
<feature type="coiled-coil region" evidence="5">
    <location>
        <begin position="233"/>
        <end position="260"/>
    </location>
</feature>
<feature type="domain" description="B box-type" evidence="7">
    <location>
        <begin position="107"/>
        <end position="157"/>
    </location>
</feature>
<dbReference type="AlphaFoldDB" id="A0ABD3XTI2"/>
<evidence type="ECO:0000259" key="7">
    <source>
        <dbReference type="PROSITE" id="PS50119"/>
    </source>
</evidence>
<evidence type="ECO:0000256" key="2">
    <source>
        <dbReference type="ARBA" id="ARBA00022771"/>
    </source>
</evidence>
<evidence type="ECO:0000256" key="5">
    <source>
        <dbReference type="SAM" id="Coils"/>
    </source>
</evidence>
<organism evidence="8 9">
    <name type="scientific">Sinanodonta woodiana</name>
    <name type="common">Chinese pond mussel</name>
    <name type="synonym">Anodonta woodiana</name>
    <dbReference type="NCBI Taxonomy" id="1069815"/>
    <lineage>
        <taxon>Eukaryota</taxon>
        <taxon>Metazoa</taxon>
        <taxon>Spiralia</taxon>
        <taxon>Lophotrochozoa</taxon>
        <taxon>Mollusca</taxon>
        <taxon>Bivalvia</taxon>
        <taxon>Autobranchia</taxon>
        <taxon>Heteroconchia</taxon>
        <taxon>Palaeoheterodonta</taxon>
        <taxon>Unionida</taxon>
        <taxon>Unionoidea</taxon>
        <taxon>Unionidae</taxon>
        <taxon>Unioninae</taxon>
        <taxon>Sinanodonta</taxon>
    </lineage>
</organism>
<proteinExistence type="predicted"/>
<dbReference type="GO" id="GO:0008270">
    <property type="term" value="F:zinc ion binding"/>
    <property type="evidence" value="ECO:0007669"/>
    <property type="project" value="UniProtKB-KW"/>
</dbReference>
<dbReference type="InterPro" id="IPR000315">
    <property type="entry name" value="Znf_B-box"/>
</dbReference>
<dbReference type="PROSITE" id="PS50119">
    <property type="entry name" value="ZF_BBOX"/>
    <property type="match status" value="1"/>
</dbReference>
<dbReference type="InterPro" id="IPR001841">
    <property type="entry name" value="Znf_RING"/>
</dbReference>